<protein>
    <submittedName>
        <fullName evidence="1">Uncharacterized protein</fullName>
    </submittedName>
</protein>
<accession>A0ABS6SJH9</accession>
<organism evidence="1 2">
    <name type="scientific">Erythrobacter ani</name>
    <dbReference type="NCBI Taxonomy" id="2827235"/>
    <lineage>
        <taxon>Bacteria</taxon>
        <taxon>Pseudomonadati</taxon>
        <taxon>Pseudomonadota</taxon>
        <taxon>Alphaproteobacteria</taxon>
        <taxon>Sphingomonadales</taxon>
        <taxon>Erythrobacteraceae</taxon>
        <taxon>Erythrobacter/Porphyrobacter group</taxon>
        <taxon>Erythrobacter</taxon>
    </lineage>
</organism>
<evidence type="ECO:0000313" key="2">
    <source>
        <dbReference type="Proteomes" id="UP000699975"/>
    </source>
</evidence>
<name>A0ABS6SJH9_9SPHN</name>
<proteinExistence type="predicted"/>
<dbReference type="RefSeq" id="WP_218315648.1">
    <property type="nucleotide sequence ID" value="NZ_JAGSPB010000001.1"/>
</dbReference>
<keyword evidence="2" id="KW-1185">Reference proteome</keyword>
<gene>
    <name evidence="1" type="ORF">KCG45_03110</name>
</gene>
<comment type="caution">
    <text evidence="1">The sequence shown here is derived from an EMBL/GenBank/DDBJ whole genome shotgun (WGS) entry which is preliminary data.</text>
</comment>
<evidence type="ECO:0000313" key="1">
    <source>
        <dbReference type="EMBL" id="MBV7265154.1"/>
    </source>
</evidence>
<reference evidence="1 2" key="1">
    <citation type="submission" date="2021-04" db="EMBL/GenBank/DDBJ databases">
        <authorList>
            <person name="Pira H."/>
            <person name="Risdian C."/>
            <person name="Wink J."/>
        </authorList>
    </citation>
    <scope>NUCLEOTIDE SEQUENCE [LARGE SCALE GENOMIC DNA]</scope>
    <source>
        <strain evidence="1 2">WH131</strain>
    </source>
</reference>
<sequence length="119" mass="13692">MNEVQRADLRAQVARLMSILAMEECDQKIALDSWGFPAQNKDDLAEELQRLITIIKTNRDCADTLSKHEFETITSIDQIFAVNSGLGTDDFWEFGNPKYQEEWRKIGSLARRYSLPRPA</sequence>
<dbReference type="EMBL" id="JAGSPB010000001">
    <property type="protein sequence ID" value="MBV7265154.1"/>
    <property type="molecule type" value="Genomic_DNA"/>
</dbReference>
<dbReference type="Proteomes" id="UP000699975">
    <property type="component" value="Unassembled WGS sequence"/>
</dbReference>